<evidence type="ECO:0000313" key="8">
    <source>
        <dbReference type="Proteomes" id="UP000650616"/>
    </source>
</evidence>
<proteinExistence type="inferred from homology"/>
<dbReference type="InterPro" id="IPR001091">
    <property type="entry name" value="RM_Methyltransferase"/>
</dbReference>
<dbReference type="PANTHER" id="PTHR13370:SF3">
    <property type="entry name" value="TRNA (GUANINE(10)-N2)-METHYLTRANSFERASE HOMOLOG"/>
    <property type="match status" value="1"/>
</dbReference>
<accession>A0AAW3ZTM0</accession>
<reference evidence="6 9" key="2">
    <citation type="submission" date="2020-10" db="EMBL/GenBank/DDBJ databases">
        <title>Campylobacter californiensis sp. nov. isolated from cattle and feral swine in California.</title>
        <authorList>
            <person name="Miller W.G."/>
        </authorList>
    </citation>
    <scope>NUCLEOTIDE SEQUENCE [LARGE SCALE GENOMIC DNA]</scope>
    <source>
        <strain evidence="6 9">RM12919</strain>
    </source>
</reference>
<dbReference type="InterPro" id="IPR002052">
    <property type="entry name" value="DNA_methylase_N6_adenine_CS"/>
</dbReference>
<organism evidence="7 8">
    <name type="scientific">Campylobacter californiensis</name>
    <dbReference type="NCBI Taxonomy" id="1032243"/>
    <lineage>
        <taxon>Bacteria</taxon>
        <taxon>Pseudomonadati</taxon>
        <taxon>Campylobacterota</taxon>
        <taxon>Epsilonproteobacteria</taxon>
        <taxon>Campylobacterales</taxon>
        <taxon>Campylobacteraceae</taxon>
        <taxon>Campylobacter</taxon>
    </lineage>
</organism>
<dbReference type="PROSITE" id="PS00092">
    <property type="entry name" value="N6_MTASE"/>
    <property type="match status" value="1"/>
</dbReference>
<evidence type="ECO:0000259" key="5">
    <source>
        <dbReference type="Pfam" id="PF01555"/>
    </source>
</evidence>
<comment type="similarity">
    <text evidence="1 4">Belongs to the N(4)/N(6)-methyltransferase family.</text>
</comment>
<keyword evidence="2" id="KW-0489">Methyltransferase</keyword>
<evidence type="ECO:0000313" key="9">
    <source>
        <dbReference type="Proteomes" id="UP001318760"/>
    </source>
</evidence>
<evidence type="ECO:0000256" key="1">
    <source>
        <dbReference type="ARBA" id="ARBA00006594"/>
    </source>
</evidence>
<dbReference type="PRINTS" id="PR00508">
    <property type="entry name" value="S21N4MTFRASE"/>
</dbReference>
<dbReference type="Pfam" id="PF01555">
    <property type="entry name" value="N6_N4_Mtase"/>
    <property type="match status" value="1"/>
</dbReference>
<evidence type="ECO:0000313" key="7">
    <source>
        <dbReference type="EMBL" id="MBE3607598.1"/>
    </source>
</evidence>
<dbReference type="EMBL" id="LIWG01000002">
    <property type="protein sequence ID" value="MBE3607598.1"/>
    <property type="molecule type" value="Genomic_DNA"/>
</dbReference>
<dbReference type="InterPro" id="IPR029063">
    <property type="entry name" value="SAM-dependent_MTases_sf"/>
</dbReference>
<keyword evidence="3" id="KW-0808">Transferase</keyword>
<name>A0AAW3ZTM0_9BACT</name>
<dbReference type="GO" id="GO:0005737">
    <property type="term" value="C:cytoplasm"/>
    <property type="evidence" value="ECO:0007669"/>
    <property type="project" value="TreeGrafter"/>
</dbReference>
<dbReference type="GO" id="GO:0032259">
    <property type="term" value="P:methylation"/>
    <property type="evidence" value="ECO:0007669"/>
    <property type="project" value="UniProtKB-KW"/>
</dbReference>
<evidence type="ECO:0000256" key="3">
    <source>
        <dbReference type="ARBA" id="ARBA00022679"/>
    </source>
</evidence>
<dbReference type="EMBL" id="JADBHS010000001">
    <property type="protein sequence ID" value="MBE2985573.1"/>
    <property type="molecule type" value="Genomic_DNA"/>
</dbReference>
<dbReference type="PANTHER" id="PTHR13370">
    <property type="entry name" value="RNA METHYLASE-RELATED"/>
    <property type="match status" value="1"/>
</dbReference>
<dbReference type="AlphaFoldDB" id="A0AAW3ZTM0"/>
<gene>
    <name evidence="6" type="ORF">CCAL12919_00290</name>
    <name evidence="7" type="ORF">CCAL9337_02485</name>
</gene>
<keyword evidence="8" id="KW-1185">Reference proteome</keyword>
<dbReference type="EC" id="2.1.1.-" evidence="4"/>
<sequence length="263" mass="30383">MNKIYHGDCIEILKTIKPKSVQLVFADPPYNLSGNGLKLINNKTGGDYFMVNEAWDKMDSDKYERFTHEWVELCSKTLKDNGSIFIACSYHNIAEAITALKHSKFEIKNIITWQKTNAMPNLTRRVLTHTTEFVVWAVKGSGWVFNYEILKELNPDRQKDGSKKQLRDVWQIPLCQGKERLKDENSGKALHPTQKPEELLKRIILGFSNVGDIVLDPFAGSGTTPFIAKRYDRKFIGIEKDERYYDAILQRLHCNCVESFIKY</sequence>
<feature type="domain" description="DNA methylase N-4/N-6" evidence="5">
    <location>
        <begin position="21"/>
        <end position="248"/>
    </location>
</feature>
<dbReference type="Gene3D" id="3.40.50.150">
    <property type="entry name" value="Vaccinia Virus protein VP39"/>
    <property type="match status" value="1"/>
</dbReference>
<dbReference type="SUPFAM" id="SSF53335">
    <property type="entry name" value="S-adenosyl-L-methionine-dependent methyltransferases"/>
    <property type="match status" value="1"/>
</dbReference>
<dbReference type="RefSeq" id="WP_169935535.1">
    <property type="nucleotide sequence ID" value="NZ_CP012545.1"/>
</dbReference>
<dbReference type="GO" id="GO:0009007">
    <property type="term" value="F:site-specific DNA-methyltransferase (adenine-specific) activity"/>
    <property type="evidence" value="ECO:0007669"/>
    <property type="project" value="TreeGrafter"/>
</dbReference>
<comment type="caution">
    <text evidence="7">The sequence shown here is derived from an EMBL/GenBank/DDBJ whole genome shotgun (WGS) entry which is preliminary data.</text>
</comment>
<evidence type="ECO:0000256" key="2">
    <source>
        <dbReference type="ARBA" id="ARBA00022603"/>
    </source>
</evidence>
<protein>
    <recommendedName>
        <fullName evidence="4">Methyltransferase</fullName>
        <ecNumber evidence="4">2.1.1.-</ecNumber>
    </recommendedName>
</protein>
<dbReference type="Proteomes" id="UP000650616">
    <property type="component" value="Unassembled WGS sequence"/>
</dbReference>
<dbReference type="GO" id="GO:0003677">
    <property type="term" value="F:DNA binding"/>
    <property type="evidence" value="ECO:0007669"/>
    <property type="project" value="InterPro"/>
</dbReference>
<reference evidence="7 8" key="1">
    <citation type="submission" date="2015-08" db="EMBL/GenBank/DDBJ databases">
        <title>Comparative genomics of the Campylobacter concisus group.</title>
        <authorList>
            <person name="Yee E."/>
            <person name="Chapman M.H."/>
            <person name="Huynh S."/>
            <person name="Bono J.L."/>
            <person name="On S.L."/>
            <person name="St Leger J."/>
            <person name="Foster G."/>
            <person name="Parker C.T."/>
            <person name="Miller W.G."/>
        </authorList>
    </citation>
    <scope>NUCLEOTIDE SEQUENCE [LARGE SCALE GENOMIC DNA]</scope>
    <source>
        <strain evidence="7 8">RM9337</strain>
    </source>
</reference>
<evidence type="ECO:0000256" key="4">
    <source>
        <dbReference type="RuleBase" id="RU362026"/>
    </source>
</evidence>
<dbReference type="Proteomes" id="UP001318760">
    <property type="component" value="Unassembled WGS sequence"/>
</dbReference>
<evidence type="ECO:0000313" key="6">
    <source>
        <dbReference type="EMBL" id="MBE2985573.1"/>
    </source>
</evidence>
<dbReference type="InterPro" id="IPR002941">
    <property type="entry name" value="DNA_methylase_N4/N6"/>
</dbReference>
<dbReference type="GO" id="GO:0008170">
    <property type="term" value="F:N-methyltransferase activity"/>
    <property type="evidence" value="ECO:0007669"/>
    <property type="project" value="InterPro"/>
</dbReference>